<proteinExistence type="predicted"/>
<feature type="compositionally biased region" description="Acidic residues" evidence="1">
    <location>
        <begin position="55"/>
        <end position="83"/>
    </location>
</feature>
<organism evidence="2">
    <name type="scientific">Tanacetum cinerariifolium</name>
    <name type="common">Dalmatian daisy</name>
    <name type="synonym">Chrysanthemum cinerariifolium</name>
    <dbReference type="NCBI Taxonomy" id="118510"/>
    <lineage>
        <taxon>Eukaryota</taxon>
        <taxon>Viridiplantae</taxon>
        <taxon>Streptophyta</taxon>
        <taxon>Embryophyta</taxon>
        <taxon>Tracheophyta</taxon>
        <taxon>Spermatophyta</taxon>
        <taxon>Magnoliopsida</taxon>
        <taxon>eudicotyledons</taxon>
        <taxon>Gunneridae</taxon>
        <taxon>Pentapetalae</taxon>
        <taxon>asterids</taxon>
        <taxon>campanulids</taxon>
        <taxon>Asterales</taxon>
        <taxon>Asteraceae</taxon>
        <taxon>Asteroideae</taxon>
        <taxon>Anthemideae</taxon>
        <taxon>Anthemidinae</taxon>
        <taxon>Tanacetum</taxon>
    </lineage>
</organism>
<gene>
    <name evidence="2" type="ORF">Tci_058445</name>
</gene>
<evidence type="ECO:0000256" key="1">
    <source>
        <dbReference type="SAM" id="MobiDB-lite"/>
    </source>
</evidence>
<dbReference type="PANTHER" id="PTHR35711:SF1">
    <property type="entry name" value="ECTODERMAL, ISOFORM F"/>
    <property type="match status" value="1"/>
</dbReference>
<feature type="compositionally biased region" description="Basic and acidic residues" evidence="1">
    <location>
        <begin position="317"/>
        <end position="332"/>
    </location>
</feature>
<dbReference type="PANTHER" id="PTHR35711">
    <property type="entry name" value="EXPRESSED PROTEIN"/>
    <property type="match status" value="1"/>
</dbReference>
<dbReference type="AlphaFoldDB" id="A0A6L2NLH1"/>
<feature type="region of interest" description="Disordered" evidence="1">
    <location>
        <begin position="129"/>
        <end position="150"/>
    </location>
</feature>
<name>A0A6L2NLH1_TANCI</name>
<accession>A0A6L2NLH1</accession>
<feature type="compositionally biased region" description="Acidic residues" evidence="1">
    <location>
        <begin position="34"/>
        <end position="48"/>
    </location>
</feature>
<reference evidence="2" key="1">
    <citation type="journal article" date="2019" name="Sci. Rep.">
        <title>Draft genome of Tanacetum cinerariifolium, the natural source of mosquito coil.</title>
        <authorList>
            <person name="Yamashiro T."/>
            <person name="Shiraishi A."/>
            <person name="Satake H."/>
            <person name="Nakayama K."/>
        </authorList>
    </citation>
    <scope>NUCLEOTIDE SEQUENCE</scope>
</reference>
<sequence>MPAEDNILLTEEHPLPAAVSPTTDSPGYILKEDHEEDDKDPKEDPDDYPAAREDDEKDEEGSSEDDADTEEEDEDEDDEEEEEHLALADSIPPPIHRVTARMSVRAQTPISLPSDVEVARILAMPTLPPSPLSPWRRAEAPSTSQLPPLETPPFLPIPLPTSSPPMLLPSSSHRADALVVTLPPRKRLCIAQGLRFKVGESSSAPTARLAAGLRADYEFVGTLDDEDRRDLKREVGYGITDTWDEIVADMQGTPVTTDVAGLSQRMEDFVLTVRQDTDEIYERLDDAQDDRMLMSSQLNMLRRDRVPSSRLLGLSPDTRDRDDENPLEDQHLPRHRRRPVAVPRYCQKMAPKRTTRSTPATTSTATSIPMTSAQVKALINQGVADALAARYADRSRNGEDSYDSRTRVRRQAPLTYLKKKMTDKYCPMVEIRKLEAKLQNLKVKGTDV</sequence>
<dbReference type="EMBL" id="BKCJ010009329">
    <property type="protein sequence ID" value="GEU86467.1"/>
    <property type="molecule type" value="Genomic_DNA"/>
</dbReference>
<protein>
    <recommendedName>
        <fullName evidence="3">Reverse transcriptase domain-containing protein</fullName>
    </recommendedName>
</protein>
<comment type="caution">
    <text evidence="2">The sequence shown here is derived from an EMBL/GenBank/DDBJ whole genome shotgun (WGS) entry which is preliminary data.</text>
</comment>
<evidence type="ECO:0000313" key="2">
    <source>
        <dbReference type="EMBL" id="GEU86467.1"/>
    </source>
</evidence>
<evidence type="ECO:0008006" key="3">
    <source>
        <dbReference type="Google" id="ProtNLM"/>
    </source>
</evidence>
<feature type="region of interest" description="Disordered" evidence="1">
    <location>
        <begin position="307"/>
        <end position="339"/>
    </location>
</feature>
<feature type="region of interest" description="Disordered" evidence="1">
    <location>
        <begin position="1"/>
        <end position="94"/>
    </location>
</feature>